<name>A0A481Z2H3_9VIRU</name>
<protein>
    <submittedName>
        <fullName evidence="1">Early transcription factor large subunit-like protein</fullName>
    </submittedName>
</protein>
<proteinExistence type="predicted"/>
<gene>
    <name evidence="1" type="ORF">LCPAC001_00110</name>
</gene>
<dbReference type="EMBL" id="MK500427">
    <property type="protein sequence ID" value="QBK89501.1"/>
    <property type="molecule type" value="Genomic_DNA"/>
</dbReference>
<sequence>MMQEYVYYDVLTIKYIKKKEFKIIDPYLYVSPKKDGFPNLNQHRPLYENKLINYDLKIEYISLYDVIFQQIEKGMTLDEIYIYLFKNYKKISYQNILYVYLDGFELDNDNYNFFIGPKKYYINFIEKKRIFNEKLKSINYVADSSINLIDSLIKKTKLTSSVVVISKKKLTFSFETDILSIYIFFNSIYLSKSLPYKQLKDHEISIFPEIANIGNLIYKNKYDIVLLMKLETKTKYNEINIDFLMSSNTNQKLLTVELDSDLNSKKIIKKIQKNIPFLKKIKTVGTGDYSGSFNLYGFDFNHILLSYAIMNIEPFNQLLYINETDSDPFVIFKKRSQYHMNSIGTFFDTEISDQFTKNESIIRFSMTNEKHNTSAFIQIPDGEKVVIKAPPTYQHVVVNFSHGSTIKSVYILREYLIRLFGLYIKKEKDIRDIYMSYGIKYNIGTIITDPEEEVKEIRKYRQFDYYHKQSYTKTCGRSKRPKIINKTTYEQLLLSKKDDSLMILKNKQNKDVYMYCPYEKQPKIVFESGRPCCYNSRYDSKYKNKVKKTEISTKKYTIKHSKILDYLKLVPISGNLITKVCDSNSEIECIQKILKIKNSSKNETIDLIERLYKINIVVIELGTGSNNIKIKNRSKAIHLKYKSIILIKHGISTILNVKKYTYYEYITLMKGKNSYVKLNTDFTEKLNSLYKYEYNSELVEYSPNSNVFLVNDLDYKLNYHQIVSSIPTNQKNQIIDSTGKLRCIILKKSNIVDENIYMCTLPIETDDISGQIVKIEDPVFPDYDVVYNFFEYYPISISLDQYGSVIGFWYYHKGIYNSFYCPIKPILTSKIYKKITYTDFLSNVHTYPLYIFSKSKRSIIDRNYNLKKQTQNILTLVSYLYSLSGFESSNDFKKYLEIKIVNKDSNIIYDLSYILRHPDNLALPHKRTLDIMIEKMDFYENIVPSLIKNRKILCYSPKMKQGIMYYLNNYQQNKNIFESNLMFIQKKHKKEIKFDTFDKLKLWFSSKNKYKVYDSLRKYTEIMNPIIYIHRNNSDKKNKYYLIQKVKDDSFERCIYVSNKWRTEKINNGYNSPEYVFSSDERGRLEIPYHVILRLNSVDKIIFGKENQKNILMILAYSGKRFAAVLPL</sequence>
<accession>A0A481Z2H3</accession>
<organism evidence="1">
    <name type="scientific">Pithovirus LCPAC001</name>
    <dbReference type="NCBI Taxonomy" id="2506585"/>
    <lineage>
        <taxon>Viruses</taxon>
        <taxon>Pithoviruses</taxon>
    </lineage>
</organism>
<reference evidence="1" key="1">
    <citation type="journal article" date="2019" name="MBio">
        <title>Virus Genomes from Deep Sea Sediments Expand the Ocean Megavirome and Support Independent Origins of Viral Gigantism.</title>
        <authorList>
            <person name="Backstrom D."/>
            <person name="Yutin N."/>
            <person name="Jorgensen S.L."/>
            <person name="Dharamshi J."/>
            <person name="Homa F."/>
            <person name="Zaremba-Niedwiedzka K."/>
            <person name="Spang A."/>
            <person name="Wolf Y.I."/>
            <person name="Koonin E.V."/>
            <person name="Ettema T.J."/>
        </authorList>
    </citation>
    <scope>NUCLEOTIDE SEQUENCE</scope>
</reference>
<evidence type="ECO:0000313" key="1">
    <source>
        <dbReference type="EMBL" id="QBK89501.1"/>
    </source>
</evidence>